<dbReference type="PANTHER" id="PTHR20978">
    <property type="entry name" value="SPLICING FACTOR 3B SUBUNIT 5"/>
    <property type="match status" value="1"/>
</dbReference>
<keyword evidence="2" id="KW-0539">Nucleus</keyword>
<comment type="subcellular location">
    <subcellularLocation>
        <location evidence="2">Nucleus</location>
    </subcellularLocation>
</comment>
<dbReference type="GO" id="GO:0071011">
    <property type="term" value="C:precatalytic spliceosome"/>
    <property type="evidence" value="ECO:0007669"/>
    <property type="project" value="UniProtKB-UniRule"/>
</dbReference>
<evidence type="ECO:0000313" key="3">
    <source>
        <dbReference type="EMBL" id="OAF67945.1"/>
    </source>
</evidence>
<dbReference type="AlphaFoldDB" id="A0A177B122"/>
<organism evidence="3 4">
    <name type="scientific">Intoshia linei</name>
    <dbReference type="NCBI Taxonomy" id="1819745"/>
    <lineage>
        <taxon>Eukaryota</taxon>
        <taxon>Metazoa</taxon>
        <taxon>Spiralia</taxon>
        <taxon>Lophotrochozoa</taxon>
        <taxon>Mesozoa</taxon>
        <taxon>Orthonectida</taxon>
        <taxon>Rhopaluridae</taxon>
        <taxon>Intoshia</taxon>
    </lineage>
</organism>
<keyword evidence="4" id="KW-1185">Reference proteome</keyword>
<sequence length="86" mass="10077">MGDRYNVHNQLEHLQAKYIGTGHADLITWEWLTNQHRDSISSYIGKYDIHNSLAIVENETKERVRMNLIKRMVQPCGPPPTRVEFD</sequence>
<proteinExistence type="inferred from homology"/>
<evidence type="ECO:0000256" key="1">
    <source>
        <dbReference type="ARBA" id="ARBA00009568"/>
    </source>
</evidence>
<dbReference type="InterPro" id="IPR009846">
    <property type="entry name" value="SF3b5/RDS3-10"/>
</dbReference>
<dbReference type="GO" id="GO:0000398">
    <property type="term" value="P:mRNA splicing, via spliceosome"/>
    <property type="evidence" value="ECO:0007669"/>
    <property type="project" value="UniProtKB-UniRule"/>
</dbReference>
<evidence type="ECO:0000313" key="4">
    <source>
        <dbReference type="Proteomes" id="UP000078046"/>
    </source>
</evidence>
<dbReference type="OrthoDB" id="274726at2759"/>
<dbReference type="PANTHER" id="PTHR20978:SF0">
    <property type="entry name" value="SPLICING FACTOR 3B SUBUNIT 5"/>
    <property type="match status" value="1"/>
</dbReference>
<reference evidence="3 4" key="1">
    <citation type="submission" date="2016-04" db="EMBL/GenBank/DDBJ databases">
        <title>The genome of Intoshia linei affirms orthonectids as highly simplified spiralians.</title>
        <authorList>
            <person name="Mikhailov K.V."/>
            <person name="Slusarev G.S."/>
            <person name="Nikitin M.A."/>
            <person name="Logacheva M.D."/>
            <person name="Penin A."/>
            <person name="Aleoshin V."/>
            <person name="Panchin Y.V."/>
        </authorList>
    </citation>
    <scope>NUCLEOTIDE SEQUENCE [LARGE SCALE GENOMIC DNA]</scope>
    <source>
        <strain evidence="3">Intl2013</strain>
        <tissue evidence="3">Whole animal</tissue>
    </source>
</reference>
<protein>
    <recommendedName>
        <fullName evidence="2">Splicing factor 3B subunit 5</fullName>
        <shortName evidence="2">SF3b5</shortName>
    </recommendedName>
</protein>
<gene>
    <name evidence="3" type="ORF">A3Q56_04304</name>
</gene>
<keyword evidence="2" id="KW-0508">mRNA splicing</keyword>
<name>A0A177B122_9BILA</name>
<accession>A0A177B122</accession>
<evidence type="ECO:0000256" key="2">
    <source>
        <dbReference type="PIRNR" id="PIRNR037010"/>
    </source>
</evidence>
<comment type="caution">
    <text evidence="3">The sequence shown here is derived from an EMBL/GenBank/DDBJ whole genome shotgun (WGS) entry which is preliminary data.</text>
</comment>
<dbReference type="InterPro" id="IPR017089">
    <property type="entry name" value="Splicing_factor_3B_subunit_5"/>
</dbReference>
<keyword evidence="2" id="KW-0747">Spliceosome</keyword>
<comment type="similarity">
    <text evidence="1 2">Belongs to the SF3B5 family.</text>
</comment>
<dbReference type="Proteomes" id="UP000078046">
    <property type="component" value="Unassembled WGS sequence"/>
</dbReference>
<keyword evidence="2" id="KW-0507">mRNA processing</keyword>
<dbReference type="EMBL" id="LWCA01000541">
    <property type="protein sequence ID" value="OAF67945.1"/>
    <property type="molecule type" value="Genomic_DNA"/>
</dbReference>
<dbReference type="Pfam" id="PF07189">
    <property type="entry name" value="SF3b10"/>
    <property type="match status" value="1"/>
</dbReference>
<dbReference type="PIRSF" id="PIRSF037010">
    <property type="entry name" value="Splicing_factor_3B_subunit_5"/>
    <property type="match status" value="1"/>
</dbReference>
<dbReference type="GO" id="GO:0005686">
    <property type="term" value="C:U2 snRNP"/>
    <property type="evidence" value="ECO:0007669"/>
    <property type="project" value="UniProtKB-UniRule"/>
</dbReference>